<name>A0A974XYG8_9GAMM</name>
<feature type="compositionally biased region" description="Polar residues" evidence="1">
    <location>
        <begin position="43"/>
        <end position="59"/>
    </location>
</feature>
<proteinExistence type="predicted"/>
<sequence>MSDKTNRPEPGTDEYDLAMVRKFRAQQGSEEAPLADLGIGIRQTPNGPISVQMRPNESVTHGDPTGGAAGISPAAAAHQVELIRSEIARLREELEERSTILDPDTGQARFYHQGGNRTFREVRLRQLEEATLPHALMVHQAAIEAQAAQPTLEESLLAEKDRQAAKRVRAEEIVADQEAVDSATRIYEQRRNSRRG</sequence>
<keyword evidence="3" id="KW-1185">Reference proteome</keyword>
<organism evidence="2 3">
    <name type="scientific">Agrilutibacter solisilvae</name>
    <dbReference type="NCBI Taxonomy" id="2763317"/>
    <lineage>
        <taxon>Bacteria</taxon>
        <taxon>Pseudomonadati</taxon>
        <taxon>Pseudomonadota</taxon>
        <taxon>Gammaproteobacteria</taxon>
        <taxon>Lysobacterales</taxon>
        <taxon>Lysobacteraceae</taxon>
        <taxon>Agrilutibacter</taxon>
    </lineage>
</organism>
<dbReference type="AlphaFoldDB" id="A0A974XYG8"/>
<evidence type="ECO:0000313" key="2">
    <source>
        <dbReference type="EMBL" id="QSX78116.1"/>
    </source>
</evidence>
<dbReference type="KEGG" id="lsf:I8J32_015675"/>
<gene>
    <name evidence="2" type="ORF">I8J32_015675</name>
</gene>
<dbReference type="EMBL" id="CP071518">
    <property type="protein sequence ID" value="QSX78116.1"/>
    <property type="molecule type" value="Genomic_DNA"/>
</dbReference>
<evidence type="ECO:0000256" key="1">
    <source>
        <dbReference type="SAM" id="MobiDB-lite"/>
    </source>
</evidence>
<dbReference type="Proteomes" id="UP000639274">
    <property type="component" value="Chromosome"/>
</dbReference>
<protein>
    <submittedName>
        <fullName evidence="2">Uncharacterized protein</fullName>
    </submittedName>
</protein>
<accession>A0A974XYG8</accession>
<evidence type="ECO:0000313" key="3">
    <source>
        <dbReference type="Proteomes" id="UP000639274"/>
    </source>
</evidence>
<dbReference type="RefSeq" id="WP_200613340.1">
    <property type="nucleotide sequence ID" value="NZ_CP071518.1"/>
</dbReference>
<feature type="region of interest" description="Disordered" evidence="1">
    <location>
        <begin position="26"/>
        <end position="73"/>
    </location>
</feature>
<reference evidence="2 3" key="1">
    <citation type="submission" date="2021-03" db="EMBL/GenBank/DDBJ databases">
        <title>Lysobacter sp. nov. isolated from soil of gangwondo yeongwol, south Korea.</title>
        <authorList>
            <person name="Kim K.R."/>
            <person name="Kim K.H."/>
            <person name="Jeon C.O."/>
        </authorList>
    </citation>
    <scope>NUCLEOTIDE SEQUENCE [LARGE SCALE GENOMIC DNA]</scope>
    <source>
        <strain evidence="2 3">R19</strain>
    </source>
</reference>